<evidence type="ECO:0000313" key="1">
    <source>
        <dbReference type="EMBL" id="MDX5930849.1"/>
    </source>
</evidence>
<keyword evidence="2" id="KW-1185">Reference proteome</keyword>
<organism evidence="1 2">
    <name type="scientific">Acidiphilium acidophilum</name>
    <name type="common">Thiobacillus acidophilus</name>
    <dbReference type="NCBI Taxonomy" id="76588"/>
    <lineage>
        <taxon>Bacteria</taxon>
        <taxon>Pseudomonadati</taxon>
        <taxon>Pseudomonadota</taxon>
        <taxon>Alphaproteobacteria</taxon>
        <taxon>Acetobacterales</taxon>
        <taxon>Acidocellaceae</taxon>
        <taxon>Acidiphilium</taxon>
    </lineage>
</organism>
<proteinExistence type="predicted"/>
<comment type="caution">
    <text evidence="1">The sequence shown here is derived from an EMBL/GenBank/DDBJ whole genome shotgun (WGS) entry which is preliminary data.</text>
</comment>
<evidence type="ECO:0008006" key="3">
    <source>
        <dbReference type="Google" id="ProtNLM"/>
    </source>
</evidence>
<gene>
    <name evidence="1" type="ORF">SIL87_08750</name>
</gene>
<dbReference type="Proteomes" id="UP001279553">
    <property type="component" value="Unassembled WGS sequence"/>
</dbReference>
<reference evidence="1 2" key="1">
    <citation type="submission" date="2023-11" db="EMBL/GenBank/DDBJ databases">
        <title>MicrobeMod: A computational toolkit for identifying prokaryotic methylation and restriction-modification with nanopore sequencing.</title>
        <authorList>
            <person name="Crits-Christoph A."/>
            <person name="Kang S.C."/>
            <person name="Lee H."/>
            <person name="Ostrov N."/>
        </authorList>
    </citation>
    <scope>NUCLEOTIDE SEQUENCE [LARGE SCALE GENOMIC DNA]</scope>
    <source>
        <strain evidence="1 2">DSMZ 700</strain>
    </source>
</reference>
<accession>A0AAW9DP51</accession>
<evidence type="ECO:0000313" key="2">
    <source>
        <dbReference type="Proteomes" id="UP001279553"/>
    </source>
</evidence>
<dbReference type="EMBL" id="JAWXYB010000018">
    <property type="protein sequence ID" value="MDX5930849.1"/>
    <property type="molecule type" value="Genomic_DNA"/>
</dbReference>
<dbReference type="RefSeq" id="WP_319613774.1">
    <property type="nucleotide sequence ID" value="NZ_JAWXYB010000018.1"/>
</dbReference>
<protein>
    <recommendedName>
        <fullName evidence="3">Lipoprotein</fullName>
    </recommendedName>
</protein>
<dbReference type="PROSITE" id="PS51257">
    <property type="entry name" value="PROKAR_LIPOPROTEIN"/>
    <property type="match status" value="1"/>
</dbReference>
<dbReference type="AlphaFoldDB" id="A0AAW9DP51"/>
<sequence length="313" mass="32442">MKRLAILVIPALLAGCGTLPQPFLGRPGPEASRLSVPPPPVLIIPPAQDALLGNAAAAHYAQDLATALVAQDVPSIARPSEKYDWQLIARARIKSDQVIPSFAIIGPTGRVYGHATMAPVPAESWANATPQTLEAVATAAAPILARQLGTINASVQQSNPKSLENRPTRMMIAGVKGAPGDGNHALALDVRRDLAQQGIVIVTNRHDADFILSGLVKVSPAPVKSGQSPSDIVELDWLVRSQSGAFIGKVSQLHDLKPDQMAPYWGDVAVAAAQQAALGIKQVVVNAIPKRVAAPHEATGAAASAKPGTGPGS</sequence>
<name>A0AAW9DP51_ACIAO</name>